<evidence type="ECO:0000313" key="7">
    <source>
        <dbReference type="EMBL" id="KAK9720561.1"/>
    </source>
</evidence>
<protein>
    <submittedName>
        <fullName evidence="7">CENP-B N-terminal DNA-binding domain</fullName>
    </submittedName>
</protein>
<dbReference type="SUPFAM" id="SSF46689">
    <property type="entry name" value="Homeodomain-like"/>
    <property type="match status" value="1"/>
</dbReference>
<evidence type="ECO:0000313" key="8">
    <source>
        <dbReference type="Proteomes" id="UP001458880"/>
    </source>
</evidence>
<evidence type="ECO:0000256" key="2">
    <source>
        <dbReference type="ARBA" id="ARBA00023125"/>
    </source>
</evidence>
<comment type="caution">
    <text evidence="7">The sequence shown here is derived from an EMBL/GenBank/DDBJ whole genome shotgun (WGS) entry which is preliminary data.</text>
</comment>
<comment type="subcellular location">
    <subcellularLocation>
        <location evidence="1">Nucleus</location>
    </subcellularLocation>
</comment>
<dbReference type="Proteomes" id="UP001458880">
    <property type="component" value="Unassembled WGS sequence"/>
</dbReference>
<dbReference type="EMBL" id="JASPKY010000209">
    <property type="protein sequence ID" value="KAK9720561.1"/>
    <property type="molecule type" value="Genomic_DNA"/>
</dbReference>
<accession>A0AAW1KLQ7</accession>
<dbReference type="Gene3D" id="1.10.10.60">
    <property type="entry name" value="Homeodomain-like"/>
    <property type="match status" value="1"/>
</dbReference>
<dbReference type="InterPro" id="IPR007889">
    <property type="entry name" value="HTH_Psq"/>
</dbReference>
<dbReference type="AlphaFoldDB" id="A0AAW1KLQ7"/>
<name>A0AAW1KLQ7_POPJA</name>
<feature type="domain" description="HTH psq-type" evidence="6">
    <location>
        <begin position="18"/>
        <end position="53"/>
    </location>
</feature>
<evidence type="ECO:0000259" key="6">
    <source>
        <dbReference type="Pfam" id="PF05225"/>
    </source>
</evidence>
<feature type="region of interest" description="Disordered" evidence="4">
    <location>
        <begin position="1"/>
        <end position="21"/>
    </location>
</feature>
<evidence type="ECO:0000256" key="3">
    <source>
        <dbReference type="ARBA" id="ARBA00023242"/>
    </source>
</evidence>
<gene>
    <name evidence="7" type="ORF">QE152_g21973</name>
</gene>
<sequence>MSDVENDRRKRKKEGTWDPTNMRKAVEKVINNEMSARQAANRYQMPRTTLNDRISAIKRGKEMSTEPLMGRFHNTFSLEHEKILVEHVKDLGNRQMPLNRKKILYFVFQLAEKLKLPHQFNKEKKSAGKNFYYSFMKRHSDLSLRTPQSTSLMRAVGFNRPQVARFYECLETLIQRFNFTAYKIWN</sequence>
<dbReference type="Pfam" id="PF03221">
    <property type="entry name" value="HTH_Tnp_Tc5"/>
    <property type="match status" value="1"/>
</dbReference>
<dbReference type="Pfam" id="PF05225">
    <property type="entry name" value="HTH_psq"/>
    <property type="match status" value="1"/>
</dbReference>
<evidence type="ECO:0000259" key="5">
    <source>
        <dbReference type="Pfam" id="PF03221"/>
    </source>
</evidence>
<organism evidence="7 8">
    <name type="scientific">Popillia japonica</name>
    <name type="common">Japanese beetle</name>
    <dbReference type="NCBI Taxonomy" id="7064"/>
    <lineage>
        <taxon>Eukaryota</taxon>
        <taxon>Metazoa</taxon>
        <taxon>Ecdysozoa</taxon>
        <taxon>Arthropoda</taxon>
        <taxon>Hexapoda</taxon>
        <taxon>Insecta</taxon>
        <taxon>Pterygota</taxon>
        <taxon>Neoptera</taxon>
        <taxon>Endopterygota</taxon>
        <taxon>Coleoptera</taxon>
        <taxon>Polyphaga</taxon>
        <taxon>Scarabaeiformia</taxon>
        <taxon>Scarabaeidae</taxon>
        <taxon>Rutelinae</taxon>
        <taxon>Popillia</taxon>
    </lineage>
</organism>
<feature type="domain" description="HTH CENPB-type" evidence="5">
    <location>
        <begin position="80"/>
        <end position="145"/>
    </location>
</feature>
<dbReference type="InterPro" id="IPR009057">
    <property type="entry name" value="Homeodomain-like_sf"/>
</dbReference>
<evidence type="ECO:0000256" key="4">
    <source>
        <dbReference type="SAM" id="MobiDB-lite"/>
    </source>
</evidence>
<keyword evidence="8" id="KW-1185">Reference proteome</keyword>
<keyword evidence="3" id="KW-0539">Nucleus</keyword>
<dbReference type="InterPro" id="IPR006600">
    <property type="entry name" value="HTH_CenpB_DNA-bd_dom"/>
</dbReference>
<reference evidence="7 8" key="1">
    <citation type="journal article" date="2024" name="BMC Genomics">
        <title>De novo assembly and annotation of Popillia japonica's genome with initial clues to its potential as an invasive pest.</title>
        <authorList>
            <person name="Cucini C."/>
            <person name="Boschi S."/>
            <person name="Funari R."/>
            <person name="Cardaioli E."/>
            <person name="Iannotti N."/>
            <person name="Marturano G."/>
            <person name="Paoli F."/>
            <person name="Bruttini M."/>
            <person name="Carapelli A."/>
            <person name="Frati F."/>
            <person name="Nardi F."/>
        </authorList>
    </citation>
    <scope>NUCLEOTIDE SEQUENCE [LARGE SCALE GENOMIC DNA]</scope>
    <source>
        <strain evidence="7">DMR45628</strain>
    </source>
</reference>
<keyword evidence="2 7" id="KW-0238">DNA-binding</keyword>
<dbReference type="GO" id="GO:0005634">
    <property type="term" value="C:nucleus"/>
    <property type="evidence" value="ECO:0007669"/>
    <property type="project" value="UniProtKB-SubCell"/>
</dbReference>
<proteinExistence type="predicted"/>
<evidence type="ECO:0000256" key="1">
    <source>
        <dbReference type="ARBA" id="ARBA00004123"/>
    </source>
</evidence>
<dbReference type="GO" id="GO:0003677">
    <property type="term" value="F:DNA binding"/>
    <property type="evidence" value="ECO:0007669"/>
    <property type="project" value="UniProtKB-KW"/>
</dbReference>